<feature type="transmembrane region" description="Helical" evidence="20">
    <location>
        <begin position="428"/>
        <end position="450"/>
    </location>
</feature>
<evidence type="ECO:0000256" key="4">
    <source>
        <dbReference type="ARBA" id="ARBA00022729"/>
    </source>
</evidence>
<keyword evidence="10" id="KW-0675">Receptor</keyword>
<name>A0A672IR21_SALFA</name>
<dbReference type="Ensembl" id="ENSSFAT00005045875.1">
    <property type="protein sequence ID" value="ENSSFAP00005044311.1"/>
    <property type="gene ID" value="ENSSFAG00005021819.1"/>
</dbReference>
<dbReference type="InterPro" id="IPR006029">
    <property type="entry name" value="Neurotrans-gated_channel_TM"/>
</dbReference>
<dbReference type="FunFam" id="2.70.170.10:FF:000017">
    <property type="entry name" value="5-hydroxytryptamine receptor 3A"/>
    <property type="match status" value="1"/>
</dbReference>
<dbReference type="InterPro" id="IPR018000">
    <property type="entry name" value="Neurotransmitter_ion_chnl_CS"/>
</dbReference>
<feature type="domain" description="Neurotransmitter-gated ion-channel ligand-binding" evidence="21">
    <location>
        <begin position="27"/>
        <end position="214"/>
    </location>
</feature>
<evidence type="ECO:0000256" key="17">
    <source>
        <dbReference type="ARBA" id="ARBA00036239"/>
    </source>
</evidence>
<comment type="subcellular location">
    <subcellularLocation>
        <location evidence="15">Postsynaptic cell membrane</location>
        <topology evidence="15">Multi-pass membrane protein</topology>
    </subcellularLocation>
</comment>
<evidence type="ECO:0000256" key="3">
    <source>
        <dbReference type="ARBA" id="ARBA00022692"/>
    </source>
</evidence>
<comment type="similarity">
    <text evidence="20">Belongs to the ligand-gated ion channel (TC 1.A.9) family.</text>
</comment>
<dbReference type="InterPro" id="IPR006201">
    <property type="entry name" value="Neur_channel"/>
</dbReference>
<dbReference type="OMA" id="WDEQECG"/>
<evidence type="ECO:0000256" key="8">
    <source>
        <dbReference type="ARBA" id="ARBA00023136"/>
    </source>
</evidence>
<evidence type="ECO:0000256" key="20">
    <source>
        <dbReference type="RuleBase" id="RU000687"/>
    </source>
</evidence>
<dbReference type="GO" id="GO:0004888">
    <property type="term" value="F:transmembrane signaling receptor activity"/>
    <property type="evidence" value="ECO:0007669"/>
    <property type="project" value="InterPro"/>
</dbReference>
<comment type="catalytic activity">
    <reaction evidence="17">
        <text>Na(+)(in) = Na(+)(out)</text>
        <dbReference type="Rhea" id="RHEA:34963"/>
        <dbReference type="ChEBI" id="CHEBI:29101"/>
    </reaction>
</comment>
<feature type="transmembrane region" description="Helical" evidence="20">
    <location>
        <begin position="280"/>
        <end position="302"/>
    </location>
</feature>
<dbReference type="PROSITE" id="PS00236">
    <property type="entry name" value="NEUROTR_ION_CHANNEL"/>
    <property type="match status" value="1"/>
</dbReference>
<dbReference type="InterPro" id="IPR006202">
    <property type="entry name" value="Neur_chan_lig-bd"/>
</dbReference>
<keyword evidence="14 20" id="KW-0407">Ion channel</keyword>
<feature type="transmembrane region" description="Helical" evidence="20">
    <location>
        <begin position="251"/>
        <end position="268"/>
    </location>
</feature>
<dbReference type="Pfam" id="PF02932">
    <property type="entry name" value="Neur_chan_memb"/>
    <property type="match status" value="1"/>
</dbReference>
<evidence type="ECO:0000256" key="18">
    <source>
        <dbReference type="ARBA" id="ARBA00036634"/>
    </source>
</evidence>
<evidence type="ECO:0000256" key="14">
    <source>
        <dbReference type="ARBA" id="ARBA00023303"/>
    </source>
</evidence>
<accession>A0A672IR21</accession>
<evidence type="ECO:0000259" key="21">
    <source>
        <dbReference type="Pfam" id="PF02931"/>
    </source>
</evidence>
<keyword evidence="3 20" id="KW-0812">Transmembrane</keyword>
<dbReference type="InParanoid" id="A0A672IR21"/>
<reference evidence="23" key="2">
    <citation type="submission" date="2025-08" db="UniProtKB">
        <authorList>
            <consortium name="Ensembl"/>
        </authorList>
    </citation>
    <scope>IDENTIFICATION</scope>
</reference>
<keyword evidence="4" id="KW-0732">Signal</keyword>
<keyword evidence="24" id="KW-1185">Reference proteome</keyword>
<proteinExistence type="inferred from homology"/>
<evidence type="ECO:0000313" key="23">
    <source>
        <dbReference type="Ensembl" id="ENSSFAP00005044311.1"/>
    </source>
</evidence>
<dbReference type="SUPFAM" id="SSF90112">
    <property type="entry name" value="Neurotransmitter-gated ion-channel transmembrane pore"/>
    <property type="match status" value="1"/>
</dbReference>
<evidence type="ECO:0000256" key="5">
    <source>
        <dbReference type="ARBA" id="ARBA00022989"/>
    </source>
</evidence>
<dbReference type="Gene3D" id="1.20.58.390">
    <property type="entry name" value="Neurotransmitter-gated ion-channel transmembrane domain"/>
    <property type="match status" value="1"/>
</dbReference>
<keyword evidence="6" id="KW-0770">Synapse</keyword>
<sequence>GLAATLNCSSPTAPALFRELERNLFPEHLMRPVETFSTPINITLGITVVGILGLVSWKFQLFWGASITVTLLFWMQEWDIYGLNWDEQECGTKRVSVPRDKLWIPDILIHVRSTDSSRWTPYVYLYNTGHVYDDKPISMVSSCRLNIYTFPFDIQNCSLTFGSYLHFDILQESRDVMETSGEWELADINVAGTTLALESGEYSEIQFFIVLRRRPILYVVNLLIPSGFLITVDLFSFLLPPQSVDRCSFKMTLILGYTVFLLIMNDLLPVTGETTPLINVFFSISLALMVASLLETIFITNIQFASSQYGTVPHWLKVLVLRYLVVIVCLQFWNKCPHFVFVLLLTLDIAAVNTISTNSSGTQIISNNTLPDKLTPAPPDPPHHHLSMDLLKKLSRDLAAIRLQMEKHFQGSIASQEWQMIGTVIDRLLFILYIVFILSSFITISGIWIWNNSYST</sequence>
<evidence type="ECO:0000256" key="6">
    <source>
        <dbReference type="ARBA" id="ARBA00023018"/>
    </source>
</evidence>
<dbReference type="Pfam" id="PF02931">
    <property type="entry name" value="Neur_chan_LBD"/>
    <property type="match status" value="1"/>
</dbReference>
<dbReference type="FunFam" id="1.20.58.390:FF:000080">
    <property type="entry name" value="5-hydroxytryptamine (serotonin) receptor 3C, ionotropic"/>
    <property type="match status" value="1"/>
</dbReference>
<evidence type="ECO:0000313" key="24">
    <source>
        <dbReference type="Proteomes" id="UP000472267"/>
    </source>
</evidence>
<comment type="catalytic activity">
    <reaction evidence="18">
        <text>Ca(2+)(in) = Ca(2+)(out)</text>
        <dbReference type="Rhea" id="RHEA:29671"/>
        <dbReference type="ChEBI" id="CHEBI:29108"/>
    </reaction>
</comment>
<dbReference type="Proteomes" id="UP000472267">
    <property type="component" value="Chromosome 23"/>
</dbReference>
<comment type="function">
    <text evidence="19">Forms serotonin (5-hydroxytryptamine/5-HT3)-activated cation-selective channel complexes, which when activated cause fast, depolarizing responses in neurons.</text>
</comment>
<dbReference type="PRINTS" id="PR00252">
    <property type="entry name" value="NRIONCHANNEL"/>
</dbReference>
<keyword evidence="2" id="KW-1003">Cell membrane</keyword>
<evidence type="ECO:0000256" key="9">
    <source>
        <dbReference type="ARBA" id="ARBA00023157"/>
    </source>
</evidence>
<keyword evidence="1 20" id="KW-0813">Transport</keyword>
<keyword evidence="12" id="KW-0628">Postsynaptic cell membrane</keyword>
<evidence type="ECO:0000256" key="16">
    <source>
        <dbReference type="ARBA" id="ARBA00034430"/>
    </source>
</evidence>
<reference evidence="23" key="1">
    <citation type="submission" date="2019-06" db="EMBL/GenBank/DDBJ databases">
        <authorList>
            <consortium name="Wellcome Sanger Institute Data Sharing"/>
        </authorList>
    </citation>
    <scope>NUCLEOTIDE SEQUENCE [LARGE SCALE GENOMIC DNA]</scope>
</reference>
<protein>
    <recommendedName>
        <fullName evidence="25">5-hydroxytryptamine receptor 3A</fullName>
    </recommendedName>
</protein>
<evidence type="ECO:0000256" key="1">
    <source>
        <dbReference type="ARBA" id="ARBA00022448"/>
    </source>
</evidence>
<keyword evidence="11" id="KW-0325">Glycoprotein</keyword>
<dbReference type="PANTHER" id="PTHR18945">
    <property type="entry name" value="NEUROTRANSMITTER GATED ION CHANNEL"/>
    <property type="match status" value="1"/>
</dbReference>
<dbReference type="SUPFAM" id="SSF63712">
    <property type="entry name" value="Nicotinic receptor ligand binding domain-like"/>
    <property type="match status" value="1"/>
</dbReference>
<keyword evidence="13" id="KW-1071">Ligand-gated ion channel</keyword>
<dbReference type="GO" id="GO:0005230">
    <property type="term" value="F:extracellular ligand-gated monoatomic ion channel activity"/>
    <property type="evidence" value="ECO:0007669"/>
    <property type="project" value="InterPro"/>
</dbReference>
<dbReference type="InterPro" id="IPR038050">
    <property type="entry name" value="Neuro_actylchol_rec"/>
</dbReference>
<feature type="transmembrane region" description="Helical" evidence="20">
    <location>
        <begin position="216"/>
        <end position="239"/>
    </location>
</feature>
<dbReference type="AlphaFoldDB" id="A0A672IR21"/>
<evidence type="ECO:0000256" key="10">
    <source>
        <dbReference type="ARBA" id="ARBA00023170"/>
    </source>
</evidence>
<dbReference type="Gene3D" id="2.70.170.10">
    <property type="entry name" value="Neurotransmitter-gated ion-channel ligand-binding domain"/>
    <property type="match status" value="1"/>
</dbReference>
<dbReference type="InterPro" id="IPR036734">
    <property type="entry name" value="Neur_chan_lig-bd_sf"/>
</dbReference>
<reference evidence="23" key="3">
    <citation type="submission" date="2025-09" db="UniProtKB">
        <authorList>
            <consortium name="Ensembl"/>
        </authorList>
    </citation>
    <scope>IDENTIFICATION</scope>
</reference>
<keyword evidence="5 20" id="KW-1133">Transmembrane helix</keyword>
<evidence type="ECO:0000256" key="19">
    <source>
        <dbReference type="ARBA" id="ARBA00037540"/>
    </source>
</evidence>
<feature type="domain" description="Neurotransmitter-gated ion-channel transmembrane" evidence="22">
    <location>
        <begin position="222"/>
        <end position="438"/>
    </location>
</feature>
<evidence type="ECO:0000256" key="15">
    <source>
        <dbReference type="ARBA" id="ARBA00034104"/>
    </source>
</evidence>
<dbReference type="CDD" id="cd19063">
    <property type="entry name" value="LGIC_TM_5-HT3"/>
    <property type="match status" value="1"/>
</dbReference>
<keyword evidence="9" id="KW-1015">Disulfide bond</keyword>
<evidence type="ECO:0000256" key="12">
    <source>
        <dbReference type="ARBA" id="ARBA00023257"/>
    </source>
</evidence>
<comment type="catalytic activity">
    <reaction evidence="16">
        <text>K(+)(in) = K(+)(out)</text>
        <dbReference type="Rhea" id="RHEA:29463"/>
        <dbReference type="ChEBI" id="CHEBI:29103"/>
    </reaction>
</comment>
<evidence type="ECO:0008006" key="25">
    <source>
        <dbReference type="Google" id="ProtNLM"/>
    </source>
</evidence>
<evidence type="ECO:0000256" key="2">
    <source>
        <dbReference type="ARBA" id="ARBA00022475"/>
    </source>
</evidence>
<organism evidence="23 24">
    <name type="scientific">Salarias fasciatus</name>
    <name type="common">Jewelled blenny</name>
    <name type="synonym">Blennius fasciatus</name>
    <dbReference type="NCBI Taxonomy" id="181472"/>
    <lineage>
        <taxon>Eukaryota</taxon>
        <taxon>Metazoa</taxon>
        <taxon>Chordata</taxon>
        <taxon>Craniata</taxon>
        <taxon>Vertebrata</taxon>
        <taxon>Euteleostomi</taxon>
        <taxon>Actinopterygii</taxon>
        <taxon>Neopterygii</taxon>
        <taxon>Teleostei</taxon>
        <taxon>Neoteleostei</taxon>
        <taxon>Acanthomorphata</taxon>
        <taxon>Ovalentaria</taxon>
        <taxon>Blenniimorphae</taxon>
        <taxon>Blenniiformes</taxon>
        <taxon>Blennioidei</taxon>
        <taxon>Blenniidae</taxon>
        <taxon>Salariinae</taxon>
        <taxon>Salarias</taxon>
    </lineage>
</organism>
<evidence type="ECO:0000256" key="11">
    <source>
        <dbReference type="ARBA" id="ARBA00023180"/>
    </source>
</evidence>
<dbReference type="GO" id="GO:0045211">
    <property type="term" value="C:postsynaptic membrane"/>
    <property type="evidence" value="ECO:0007669"/>
    <property type="project" value="UniProtKB-SubCell"/>
</dbReference>
<evidence type="ECO:0000256" key="13">
    <source>
        <dbReference type="ARBA" id="ARBA00023286"/>
    </source>
</evidence>
<keyword evidence="8 20" id="KW-0472">Membrane</keyword>
<dbReference type="InterPro" id="IPR049944">
    <property type="entry name" value="LGIC_TM_5-HT3"/>
</dbReference>
<evidence type="ECO:0000256" key="7">
    <source>
        <dbReference type="ARBA" id="ARBA00023065"/>
    </source>
</evidence>
<dbReference type="InterPro" id="IPR036719">
    <property type="entry name" value="Neuro-gated_channel_TM_sf"/>
</dbReference>
<keyword evidence="7 20" id="KW-0406">Ion transport</keyword>
<evidence type="ECO:0000259" key="22">
    <source>
        <dbReference type="Pfam" id="PF02932"/>
    </source>
</evidence>